<feature type="compositionally biased region" description="Basic residues" evidence="6">
    <location>
        <begin position="124"/>
        <end position="142"/>
    </location>
</feature>
<dbReference type="GO" id="GO:0008270">
    <property type="term" value="F:zinc ion binding"/>
    <property type="evidence" value="ECO:0007669"/>
    <property type="project" value="UniProtKB-KW"/>
</dbReference>
<gene>
    <name evidence="8" type="ORF">MYCIT1_LOCUS7366</name>
</gene>
<dbReference type="GO" id="GO:0010468">
    <property type="term" value="P:regulation of gene expression"/>
    <property type="evidence" value="ECO:0007669"/>
    <property type="project" value="TreeGrafter"/>
</dbReference>
<dbReference type="SMART" id="SM00355">
    <property type="entry name" value="ZnF_C2H2"/>
    <property type="match status" value="2"/>
</dbReference>
<name>A0AAD2JWK0_9AGAR</name>
<proteinExistence type="predicted"/>
<dbReference type="InterPro" id="IPR050688">
    <property type="entry name" value="Zinc_finger/UBP_domain"/>
</dbReference>
<sequence>TDFTNILVSLFLPGQHPRESLKIDVLTKHPCFVSAHTSTLSSMSETSVLQSMHIKDVRLTSHEIREQSGEGSGSMTEPPPPASTGNAQPSETAVSPSRRLTRSATGHSAKPKTRDDGWYEASSPKKKNTPVRKRAVGKTARKRTIDEVEGDIEWEEPLDTQSTSVLPAPLPDTAESAPVAAITPPAPVSSMTSAESTVFVESNGDYYTNPTHRRLVRTRTNLPVPVPNLIKKSRGRRVPTATTSGTEEPGKRVHVCTVDGCGKAFHRGEHLKRHIRSIHTHEKPFPCTFPTCHKFFNRHDNLLQHIKVHRDTEDGDGEDDIDAEGSPAPEESPPVSPLVDAYEAARVAIMHLNSQRTSITYPSLGAAPVGMSYSGPSVPSSSYATVSSLRTELPESPSKDVASQPQPGKDDAVTQFFFGEPGQQHPASYHAPMLPTEQSV</sequence>
<dbReference type="PROSITE" id="PS00028">
    <property type="entry name" value="ZINC_FINGER_C2H2_1"/>
    <property type="match status" value="2"/>
</dbReference>
<evidence type="ECO:0000256" key="6">
    <source>
        <dbReference type="SAM" id="MobiDB-lite"/>
    </source>
</evidence>
<dbReference type="PANTHER" id="PTHR24403">
    <property type="entry name" value="ZINC FINGER PROTEIN"/>
    <property type="match status" value="1"/>
</dbReference>
<keyword evidence="1" id="KW-0479">Metal-binding</keyword>
<feature type="region of interest" description="Disordered" evidence="6">
    <location>
        <begin position="375"/>
        <end position="440"/>
    </location>
</feature>
<accession>A0AAD2JWK0</accession>
<dbReference type="PROSITE" id="PS50157">
    <property type="entry name" value="ZINC_FINGER_C2H2_2"/>
    <property type="match status" value="2"/>
</dbReference>
<keyword evidence="3 5" id="KW-0863">Zinc-finger</keyword>
<feature type="region of interest" description="Disordered" evidence="6">
    <location>
        <begin position="311"/>
        <end position="336"/>
    </location>
</feature>
<dbReference type="Proteomes" id="UP001295794">
    <property type="component" value="Unassembled WGS sequence"/>
</dbReference>
<feature type="compositionally biased region" description="Polar residues" evidence="6">
    <location>
        <begin position="83"/>
        <end position="95"/>
    </location>
</feature>
<feature type="compositionally biased region" description="Low complexity" evidence="6">
    <location>
        <begin position="375"/>
        <end position="388"/>
    </location>
</feature>
<evidence type="ECO:0000256" key="5">
    <source>
        <dbReference type="PROSITE-ProRule" id="PRU00042"/>
    </source>
</evidence>
<dbReference type="SUPFAM" id="SSF57667">
    <property type="entry name" value="beta-beta-alpha zinc fingers"/>
    <property type="match status" value="2"/>
</dbReference>
<feature type="region of interest" description="Disordered" evidence="6">
    <location>
        <begin position="64"/>
        <end position="172"/>
    </location>
</feature>
<dbReference type="PANTHER" id="PTHR24403:SF67">
    <property type="entry name" value="FI01116P-RELATED"/>
    <property type="match status" value="1"/>
</dbReference>
<feature type="non-terminal residue" evidence="8">
    <location>
        <position position="1"/>
    </location>
</feature>
<evidence type="ECO:0000256" key="1">
    <source>
        <dbReference type="ARBA" id="ARBA00022723"/>
    </source>
</evidence>
<evidence type="ECO:0000256" key="3">
    <source>
        <dbReference type="ARBA" id="ARBA00022771"/>
    </source>
</evidence>
<evidence type="ECO:0000313" key="8">
    <source>
        <dbReference type="EMBL" id="CAK5265959.1"/>
    </source>
</evidence>
<dbReference type="AlphaFoldDB" id="A0AAD2JWK0"/>
<dbReference type="EMBL" id="CAVNYO010000104">
    <property type="protein sequence ID" value="CAK5265959.1"/>
    <property type="molecule type" value="Genomic_DNA"/>
</dbReference>
<feature type="domain" description="C2H2-type" evidence="7">
    <location>
        <begin position="285"/>
        <end position="314"/>
    </location>
</feature>
<keyword evidence="9" id="KW-1185">Reference proteome</keyword>
<dbReference type="Gene3D" id="3.30.160.60">
    <property type="entry name" value="Classic Zinc Finger"/>
    <property type="match status" value="2"/>
</dbReference>
<feature type="compositionally biased region" description="Acidic residues" evidence="6">
    <location>
        <begin position="313"/>
        <end position="323"/>
    </location>
</feature>
<protein>
    <recommendedName>
        <fullName evidence="7">C2H2-type domain-containing protein</fullName>
    </recommendedName>
</protein>
<feature type="compositionally biased region" description="Acidic residues" evidence="6">
    <location>
        <begin position="147"/>
        <end position="158"/>
    </location>
</feature>
<feature type="domain" description="C2H2-type" evidence="7">
    <location>
        <begin position="254"/>
        <end position="284"/>
    </location>
</feature>
<organism evidence="8 9">
    <name type="scientific">Mycena citricolor</name>
    <dbReference type="NCBI Taxonomy" id="2018698"/>
    <lineage>
        <taxon>Eukaryota</taxon>
        <taxon>Fungi</taxon>
        <taxon>Dikarya</taxon>
        <taxon>Basidiomycota</taxon>
        <taxon>Agaricomycotina</taxon>
        <taxon>Agaricomycetes</taxon>
        <taxon>Agaricomycetidae</taxon>
        <taxon>Agaricales</taxon>
        <taxon>Marasmiineae</taxon>
        <taxon>Mycenaceae</taxon>
        <taxon>Mycena</taxon>
    </lineage>
</organism>
<evidence type="ECO:0000256" key="2">
    <source>
        <dbReference type="ARBA" id="ARBA00022737"/>
    </source>
</evidence>
<keyword evidence="2" id="KW-0677">Repeat</keyword>
<evidence type="ECO:0000259" key="7">
    <source>
        <dbReference type="PROSITE" id="PS50157"/>
    </source>
</evidence>
<reference evidence="8" key="1">
    <citation type="submission" date="2023-11" db="EMBL/GenBank/DDBJ databases">
        <authorList>
            <person name="De Vega J J."/>
            <person name="De Vega J J."/>
        </authorList>
    </citation>
    <scope>NUCLEOTIDE SEQUENCE</scope>
</reference>
<dbReference type="Pfam" id="PF00096">
    <property type="entry name" value="zf-C2H2"/>
    <property type="match status" value="2"/>
</dbReference>
<keyword evidence="4" id="KW-0862">Zinc</keyword>
<evidence type="ECO:0000313" key="9">
    <source>
        <dbReference type="Proteomes" id="UP001295794"/>
    </source>
</evidence>
<dbReference type="InterPro" id="IPR036236">
    <property type="entry name" value="Znf_C2H2_sf"/>
</dbReference>
<evidence type="ECO:0000256" key="4">
    <source>
        <dbReference type="ARBA" id="ARBA00022833"/>
    </source>
</evidence>
<dbReference type="InterPro" id="IPR013087">
    <property type="entry name" value="Znf_C2H2_type"/>
</dbReference>
<comment type="caution">
    <text evidence="8">The sequence shown here is derived from an EMBL/GenBank/DDBJ whole genome shotgun (WGS) entry which is preliminary data.</text>
</comment>
<dbReference type="GO" id="GO:0005634">
    <property type="term" value="C:nucleus"/>
    <property type="evidence" value="ECO:0007669"/>
    <property type="project" value="TreeGrafter"/>
</dbReference>